<keyword evidence="1" id="KW-0949">S-adenosyl-L-methionine</keyword>
<dbReference type="SFLD" id="SFLDG01067">
    <property type="entry name" value="SPASM/twitch_domain_containing"/>
    <property type="match status" value="1"/>
</dbReference>
<dbReference type="NCBIfam" id="TIGR04267">
    <property type="entry name" value="mod_HExxH"/>
    <property type="match status" value="1"/>
</dbReference>
<comment type="caution">
    <text evidence="7">The sequence shown here is derived from an EMBL/GenBank/DDBJ whole genome shotgun (WGS) entry which is preliminary data.</text>
</comment>
<dbReference type="PROSITE" id="PS51918">
    <property type="entry name" value="RADICAL_SAM"/>
    <property type="match status" value="1"/>
</dbReference>
<dbReference type="GO" id="GO:0046872">
    <property type="term" value="F:metal ion binding"/>
    <property type="evidence" value="ECO:0007669"/>
    <property type="project" value="UniProtKB-KW"/>
</dbReference>
<proteinExistence type="predicted"/>
<dbReference type="RefSeq" id="WP_212528458.1">
    <property type="nucleotide sequence ID" value="NZ_JAGSOG010000043.1"/>
</dbReference>
<feature type="domain" description="Radical SAM core" evidence="6">
    <location>
        <begin position="5"/>
        <end position="245"/>
    </location>
</feature>
<dbReference type="GO" id="GO:0051536">
    <property type="term" value="F:iron-sulfur cluster binding"/>
    <property type="evidence" value="ECO:0007669"/>
    <property type="project" value="UniProtKB-KW"/>
</dbReference>
<dbReference type="Proteomes" id="UP000675781">
    <property type="component" value="Unassembled WGS sequence"/>
</dbReference>
<evidence type="ECO:0000313" key="8">
    <source>
        <dbReference type="Proteomes" id="UP000675781"/>
    </source>
</evidence>
<dbReference type="InterPro" id="IPR007197">
    <property type="entry name" value="rSAM"/>
</dbReference>
<name>A0A941IRH4_9ACTN</name>
<dbReference type="SFLD" id="SFLDG01072">
    <property type="entry name" value="dehydrogenase_like"/>
    <property type="match status" value="1"/>
</dbReference>
<protein>
    <submittedName>
        <fullName evidence="7">FxsB family radical SAM/SPASM domain protein</fullName>
    </submittedName>
</protein>
<dbReference type="SUPFAM" id="SSF102114">
    <property type="entry name" value="Radical SAM enzymes"/>
    <property type="match status" value="1"/>
</dbReference>
<accession>A0A941IRH4</accession>
<evidence type="ECO:0000256" key="5">
    <source>
        <dbReference type="SAM" id="MobiDB-lite"/>
    </source>
</evidence>
<dbReference type="GO" id="GO:0016491">
    <property type="term" value="F:oxidoreductase activity"/>
    <property type="evidence" value="ECO:0007669"/>
    <property type="project" value="InterPro"/>
</dbReference>
<dbReference type="NCBIfam" id="TIGR04269">
    <property type="entry name" value="SAM_SPASM_FxsB"/>
    <property type="match status" value="1"/>
</dbReference>
<evidence type="ECO:0000259" key="6">
    <source>
        <dbReference type="PROSITE" id="PS51918"/>
    </source>
</evidence>
<evidence type="ECO:0000256" key="4">
    <source>
        <dbReference type="ARBA" id="ARBA00023014"/>
    </source>
</evidence>
<dbReference type="EMBL" id="JAGSOG010000043">
    <property type="protein sequence ID" value="MBR7833938.1"/>
    <property type="molecule type" value="Genomic_DNA"/>
</dbReference>
<dbReference type="InterPro" id="IPR023867">
    <property type="entry name" value="Sulphatase_maturase_rSAM"/>
</dbReference>
<sequence>MPARSAAFRQFVVKVHSRCDLACDHCYVYEAADQGWRAQPRVMSRATAEALGRRIAEHAAAARLDLVRVVLHGGEPLLAGPARLGEIIEALCDPVRRLPDPPRLDLRVHSNGVRLDRAFCELFARHRVTVGISLDGDRAANDLHRRYADGRSSHAQVRAALALLRSEPYRRLYAGILCTVDLRNDPVEVYRALASEQPPRIDLLLPHATWDTPPPRPDGLARPSTAQDPAYAHWLLRVYEAWDGDGRPFGIRVFDSIRSTLHGGPPLTEALGLAPSDVLVVETDGAIEQADSLKVAFDGAAGTGLNVHRDPLAAAGAHAGIIARQSGSAALSPQCQACPALASCGGGLYAHRYRAADARAEDPAAAFRNPTVYCADLLHLVAALREREERAAPMVRHALHSDLFDQLAAGYGDAEALRQLGAGQASVNRTLLAEAGRVLAQQSPEGSRAWELLLALDAAHPAAVAEAVAHPFFRPWALDVLDDPIAAHPAPLAGYALVAASLAGTQAALPLPPDRTALILPGIGRIVVTDGVAELGPGGVARNLSAEARYLGDGLARPRILLEDLDPSRDRFQLPAAPRLTEDELARWHAAYAEAWAFVERLYPDYAPALATALRALVPLPASADGHAVSGTARQAFGALGLARPQDPRVLALLLIHEFQHVKLGAVLDLYDLYDDADTRLYYAPWREDPRPLEGLLQGTYAHVAVIDYWLRRVRAGDADAHTPFARWRAQTWAALDTLDASGSLTALGSRFTAGLRATMTPWLAVPVPAEALEAAAREGAEHHAAFAASAHTGRHMDTHSDTCSDAGPRR</sequence>
<dbReference type="InterPro" id="IPR013785">
    <property type="entry name" value="Aldolase_TIM"/>
</dbReference>
<feature type="region of interest" description="Disordered" evidence="5">
    <location>
        <begin position="789"/>
        <end position="811"/>
    </location>
</feature>
<dbReference type="Gene3D" id="3.20.20.70">
    <property type="entry name" value="Aldolase class I"/>
    <property type="match status" value="1"/>
</dbReference>
<dbReference type="PANTHER" id="PTHR43273">
    <property type="entry name" value="ANAEROBIC SULFATASE-MATURATING ENZYME HOMOLOG ASLB-RELATED"/>
    <property type="match status" value="1"/>
</dbReference>
<feature type="compositionally biased region" description="Basic and acidic residues" evidence="5">
    <location>
        <begin position="795"/>
        <end position="811"/>
    </location>
</feature>
<reference evidence="7" key="1">
    <citation type="submission" date="2021-04" db="EMBL/GenBank/DDBJ databases">
        <title>Genome based classification of Actinospica acidithermotolerans sp. nov., an actinobacterium isolated from an Indonesian hot spring.</title>
        <authorList>
            <person name="Kusuma A.B."/>
            <person name="Putra K.E."/>
            <person name="Nafisah S."/>
            <person name="Loh J."/>
            <person name="Nouioui I."/>
            <person name="Goodfellow M."/>
        </authorList>
    </citation>
    <scope>NUCLEOTIDE SEQUENCE</scope>
    <source>
        <strain evidence="7">CSCA 57</strain>
    </source>
</reference>
<dbReference type="SFLD" id="SFLDG01386">
    <property type="entry name" value="main_SPASM_domain-containing"/>
    <property type="match status" value="1"/>
</dbReference>
<keyword evidence="3" id="KW-0408">Iron</keyword>
<dbReference type="PANTHER" id="PTHR43273:SF8">
    <property type="entry name" value="RADICAL SAM DOMAIN PROTEIN"/>
    <property type="match status" value="1"/>
</dbReference>
<keyword evidence="4" id="KW-0411">Iron-sulfur</keyword>
<evidence type="ECO:0000256" key="2">
    <source>
        <dbReference type="ARBA" id="ARBA00022723"/>
    </source>
</evidence>
<organism evidence="7 8">
    <name type="scientific">Actinospica durhamensis</name>
    <dbReference type="NCBI Taxonomy" id="1508375"/>
    <lineage>
        <taxon>Bacteria</taxon>
        <taxon>Bacillati</taxon>
        <taxon>Actinomycetota</taxon>
        <taxon>Actinomycetes</taxon>
        <taxon>Catenulisporales</taxon>
        <taxon>Actinospicaceae</taxon>
        <taxon>Actinospica</taxon>
    </lineage>
</organism>
<keyword evidence="2" id="KW-0479">Metal-binding</keyword>
<dbReference type="InterPro" id="IPR026337">
    <property type="entry name" value="AKG_HExxH"/>
</dbReference>
<dbReference type="CDD" id="cd01335">
    <property type="entry name" value="Radical_SAM"/>
    <property type="match status" value="1"/>
</dbReference>
<dbReference type="InterPro" id="IPR026335">
    <property type="entry name" value="rSAM_SPASM_FxsB"/>
</dbReference>
<dbReference type="AlphaFoldDB" id="A0A941IRH4"/>
<gene>
    <name evidence="7" type="ORF">KDL01_11720</name>
</gene>
<evidence type="ECO:0000256" key="3">
    <source>
        <dbReference type="ARBA" id="ARBA00023004"/>
    </source>
</evidence>
<dbReference type="InterPro" id="IPR058240">
    <property type="entry name" value="rSAM_sf"/>
</dbReference>
<dbReference type="Pfam" id="PF04055">
    <property type="entry name" value="Radical_SAM"/>
    <property type="match status" value="1"/>
</dbReference>
<evidence type="ECO:0000256" key="1">
    <source>
        <dbReference type="ARBA" id="ARBA00022691"/>
    </source>
</evidence>
<dbReference type="SFLD" id="SFLDS00029">
    <property type="entry name" value="Radical_SAM"/>
    <property type="match status" value="1"/>
</dbReference>
<keyword evidence="8" id="KW-1185">Reference proteome</keyword>
<evidence type="ECO:0000313" key="7">
    <source>
        <dbReference type="EMBL" id="MBR7833938.1"/>
    </source>
</evidence>